<dbReference type="EMBL" id="JACMSC010000011">
    <property type="protein sequence ID" value="KAG6501206.1"/>
    <property type="molecule type" value="Genomic_DNA"/>
</dbReference>
<evidence type="ECO:0000313" key="6">
    <source>
        <dbReference type="Proteomes" id="UP000734854"/>
    </source>
</evidence>
<dbReference type="InterPro" id="IPR001854">
    <property type="entry name" value="Ribosomal_uL29"/>
</dbReference>
<sequence length="164" mass="18452">MLIGPKGVLRSPLWLLVAATIKVHELLGKTKAELQNQLKDLEIELFLLRVAKVTGVARPTSSRRCQHSFLYFSIALKQRAARREAYKNKKLLPLDLRPKMTRAIRNRLKSIRGDSSFVESFSVPATSLFFTILPMTPTKRSNTSILAAGKSLVSFPLEIHLIRG</sequence>
<dbReference type="InterPro" id="IPR045059">
    <property type="entry name" value="Ribosomal_uL29_euk"/>
</dbReference>
<protein>
    <recommendedName>
        <fullName evidence="7">Ribosomal protein L29</fullName>
    </recommendedName>
</protein>
<feature type="coiled-coil region" evidence="4">
    <location>
        <begin position="24"/>
        <end position="51"/>
    </location>
</feature>
<dbReference type="GO" id="GO:0006412">
    <property type="term" value="P:translation"/>
    <property type="evidence" value="ECO:0007669"/>
    <property type="project" value="InterPro"/>
</dbReference>
<dbReference type="InterPro" id="IPR036049">
    <property type="entry name" value="Ribosomal_uL29_sf"/>
</dbReference>
<organism evidence="5 6">
    <name type="scientific">Zingiber officinale</name>
    <name type="common">Ginger</name>
    <name type="synonym">Amomum zingiber</name>
    <dbReference type="NCBI Taxonomy" id="94328"/>
    <lineage>
        <taxon>Eukaryota</taxon>
        <taxon>Viridiplantae</taxon>
        <taxon>Streptophyta</taxon>
        <taxon>Embryophyta</taxon>
        <taxon>Tracheophyta</taxon>
        <taxon>Spermatophyta</taxon>
        <taxon>Magnoliopsida</taxon>
        <taxon>Liliopsida</taxon>
        <taxon>Zingiberales</taxon>
        <taxon>Zingiberaceae</taxon>
        <taxon>Zingiber</taxon>
    </lineage>
</organism>
<keyword evidence="3" id="KW-0687">Ribonucleoprotein</keyword>
<keyword evidence="6" id="KW-1185">Reference proteome</keyword>
<evidence type="ECO:0000313" key="5">
    <source>
        <dbReference type="EMBL" id="KAG6501206.1"/>
    </source>
</evidence>
<keyword evidence="4" id="KW-0175">Coiled coil</keyword>
<dbReference type="GO" id="GO:0003729">
    <property type="term" value="F:mRNA binding"/>
    <property type="evidence" value="ECO:0007669"/>
    <property type="project" value="TreeGrafter"/>
</dbReference>
<dbReference type="Gene3D" id="1.10.287.310">
    <property type="match status" value="1"/>
</dbReference>
<dbReference type="SUPFAM" id="SSF46561">
    <property type="entry name" value="Ribosomal protein L29 (L29p)"/>
    <property type="match status" value="1"/>
</dbReference>
<comment type="caution">
    <text evidence="5">The sequence shown here is derived from an EMBL/GenBank/DDBJ whole genome shotgun (WGS) entry which is preliminary data.</text>
</comment>
<dbReference type="GO" id="GO:0003735">
    <property type="term" value="F:structural constituent of ribosome"/>
    <property type="evidence" value="ECO:0007669"/>
    <property type="project" value="InterPro"/>
</dbReference>
<evidence type="ECO:0000256" key="4">
    <source>
        <dbReference type="SAM" id="Coils"/>
    </source>
</evidence>
<evidence type="ECO:0000256" key="2">
    <source>
        <dbReference type="ARBA" id="ARBA00022980"/>
    </source>
</evidence>
<gene>
    <name evidence="5" type="ORF">ZIOFF_041081</name>
</gene>
<name>A0A8J5L526_ZINOF</name>
<evidence type="ECO:0000256" key="1">
    <source>
        <dbReference type="ARBA" id="ARBA00009254"/>
    </source>
</evidence>
<dbReference type="PANTHER" id="PTHR45722">
    <property type="entry name" value="60S RIBOSOMAL PROTEIN L35"/>
    <property type="match status" value="1"/>
</dbReference>
<dbReference type="Gene3D" id="6.10.250.3450">
    <property type="match status" value="1"/>
</dbReference>
<accession>A0A8J5L526</accession>
<evidence type="ECO:0008006" key="7">
    <source>
        <dbReference type="Google" id="ProtNLM"/>
    </source>
</evidence>
<dbReference type="PANTHER" id="PTHR45722:SF2">
    <property type="entry name" value="LARGE RIBOSOMAL SUBUNIT PROTEIN UL29-RELATED"/>
    <property type="match status" value="1"/>
</dbReference>
<keyword evidence="2" id="KW-0689">Ribosomal protein</keyword>
<dbReference type="GO" id="GO:0022625">
    <property type="term" value="C:cytosolic large ribosomal subunit"/>
    <property type="evidence" value="ECO:0007669"/>
    <property type="project" value="InterPro"/>
</dbReference>
<dbReference type="AlphaFoldDB" id="A0A8J5L526"/>
<proteinExistence type="inferred from homology"/>
<dbReference type="GO" id="GO:0000463">
    <property type="term" value="P:maturation of LSU-rRNA from tricistronic rRNA transcript (SSU-rRNA, 5.8S rRNA, LSU-rRNA)"/>
    <property type="evidence" value="ECO:0007669"/>
    <property type="project" value="InterPro"/>
</dbReference>
<comment type="similarity">
    <text evidence="1">Belongs to the universal ribosomal protein uL29 family.</text>
</comment>
<dbReference type="Proteomes" id="UP000734854">
    <property type="component" value="Unassembled WGS sequence"/>
</dbReference>
<evidence type="ECO:0000256" key="3">
    <source>
        <dbReference type="ARBA" id="ARBA00023274"/>
    </source>
</evidence>
<dbReference type="Pfam" id="PF00831">
    <property type="entry name" value="Ribosomal_L29"/>
    <property type="match status" value="1"/>
</dbReference>
<reference evidence="5 6" key="1">
    <citation type="submission" date="2020-08" db="EMBL/GenBank/DDBJ databases">
        <title>Plant Genome Project.</title>
        <authorList>
            <person name="Zhang R.-G."/>
        </authorList>
    </citation>
    <scope>NUCLEOTIDE SEQUENCE [LARGE SCALE GENOMIC DNA]</scope>
    <source>
        <tissue evidence="5">Rhizome</tissue>
    </source>
</reference>